<evidence type="ECO:0000256" key="3">
    <source>
        <dbReference type="ARBA" id="ARBA00022989"/>
    </source>
</evidence>
<reference evidence="6" key="2">
    <citation type="journal article" date="2004" name="Nature">
        <title>Finishing the euchromatic sequence of the human genome.</title>
        <authorList>
            <consortium name="International Human Genome Sequencing Consortium"/>
        </authorList>
    </citation>
    <scope>NUCLEOTIDE SEQUENCE [LARGE SCALE GENOMIC DNA]</scope>
</reference>
<reference evidence="6 7" key="3">
    <citation type="journal article" date="2006" name="Nature">
        <title>DNA sequence of human chromosome 17 and analysis of rearrangement in the human lineage.</title>
        <authorList>
            <person name="Zody M.C."/>
            <person name="Garber M."/>
            <person name="Adams D.J."/>
            <person name="Sharpe T."/>
            <person name="Harrow J."/>
            <person name="Lupski J.R."/>
            <person name="Nicholson C."/>
            <person name="Searle S.M."/>
            <person name="Wilming L."/>
            <person name="Young S.K."/>
            <person name="Abouelleil A."/>
            <person name="Allen N.R."/>
            <person name="Bi W."/>
            <person name="Bloom T."/>
            <person name="Borowsky M.L."/>
            <person name="Bugalter B.E."/>
            <person name="Butler J."/>
            <person name="Chang J.L."/>
            <person name="Chen C.K."/>
            <person name="Cook A."/>
            <person name="Corum B."/>
            <person name="Cuomo C.A."/>
            <person name="de Jong P.J."/>
            <person name="DeCaprio D."/>
            <person name="Dewar K."/>
            <person name="FitzGerald M."/>
            <person name="Gilbert J."/>
            <person name="Gibson R."/>
            <person name="Gnerre S."/>
            <person name="Goldstein S."/>
            <person name="Grafham D.V."/>
            <person name="Grocock R."/>
            <person name="Hafez N."/>
            <person name="Hagopian D.S."/>
            <person name="Hart E."/>
            <person name="Norman C.H."/>
            <person name="Humphray S."/>
            <person name="Jaffe D.B."/>
            <person name="Jones M."/>
            <person name="Kamal M."/>
            <person name="Khodiyar V.K."/>
            <person name="LaButti K."/>
            <person name="Laird G."/>
            <person name="Lehoczky J."/>
            <person name="Liu X."/>
            <person name="Lokyitsang T."/>
            <person name="Loveland J."/>
            <person name="Lui A."/>
            <person name="Macdonald P."/>
            <person name="Major J.E."/>
            <person name="Matthews L."/>
            <person name="Mauceli E."/>
            <person name="McCarroll S.A."/>
            <person name="Mihalev A.H."/>
            <person name="Mudge J."/>
            <person name="Nguyen C."/>
            <person name="Nicol R."/>
            <person name="O'Leary S.B."/>
            <person name="Osoegawa K."/>
            <person name="Schwartz D.C."/>
            <person name="Shaw-Smith C."/>
            <person name="Stankiewicz P."/>
            <person name="Steward C."/>
            <person name="Swarbreck D."/>
            <person name="Venkataraman V."/>
            <person name="Whittaker C.A."/>
            <person name="Yang X."/>
            <person name="Zimmer A.R."/>
            <person name="Bradley A."/>
            <person name="Hubbard T."/>
            <person name="Birren B.W."/>
            <person name="Rogers J."/>
            <person name="Lander E.S."/>
            <person name="Nusbaum C."/>
        </authorList>
    </citation>
    <scope>NUCLEOTIDE SEQUENCE [LARGE SCALE GENOMIC DNA]</scope>
</reference>
<dbReference type="OrthoDB" id="6084046at2759"/>
<keyword evidence="3" id="KW-1133">Transmembrane helix</keyword>
<evidence type="ECO:0000256" key="2">
    <source>
        <dbReference type="ARBA" id="ARBA00022692"/>
    </source>
</evidence>
<dbReference type="GeneTree" id="ENSGT00950000182696"/>
<dbReference type="GO" id="GO:0016020">
    <property type="term" value="C:membrane"/>
    <property type="evidence" value="ECO:0007669"/>
    <property type="project" value="UniProtKB-SubCell"/>
</dbReference>
<comment type="subcellular location">
    <subcellularLocation>
        <location evidence="1">Membrane</location>
        <topology evidence="1">Multi-pass membrane protein</topology>
    </subcellularLocation>
</comment>
<evidence type="ECO:0000256" key="1">
    <source>
        <dbReference type="ARBA" id="ARBA00004141"/>
    </source>
</evidence>
<sequence length="217" mass="23936">MLLLLLSIIVLHVAVLVLLFVSTIVSQWIVGNGHATDLWQNCSTSSSGNVHHCFSSSPNVCPGHHDPVDHLQHSVSVPVLLPTLHPHQGGQVLHHWNLPNSCWSVRDECCGHLHGEAPGVASQLGLLLRFRLHPGLGGLPPGPSQRCHLCDLAETRMRRPDGLSEALSVHREGRKGKQKADKEKRASPKSQTQTKPNRKQWRWGLLLIEDVYNISGL</sequence>
<keyword evidence="7" id="KW-1185">Reference proteome</keyword>
<dbReference type="Pfam" id="PF00822">
    <property type="entry name" value="PMP22_Claudin"/>
    <property type="match status" value="1"/>
</dbReference>
<dbReference type="InterPro" id="IPR004031">
    <property type="entry name" value="PMP22/EMP/MP20/Claudin"/>
</dbReference>
<dbReference type="PROSITE" id="PS01221">
    <property type="entry name" value="PMP22_1"/>
    <property type="match status" value="1"/>
</dbReference>
<keyword evidence="4" id="KW-0472">Membrane</keyword>
<protein>
    <submittedName>
        <fullName evidence="6">Peripheral myelin protein 22</fullName>
    </submittedName>
</protein>
<dbReference type="ExpressionAtlas" id="A0A6Q8PF08">
    <property type="expression patterns" value="baseline and differential"/>
</dbReference>
<dbReference type="Bgee" id="ENSG00000109099">
    <property type="expression patterns" value="Expressed in olfactory bulb and 208 other cell types or tissues"/>
</dbReference>
<dbReference type="Ensembl" id="ENST00000395938.7">
    <property type="protein sequence ID" value="ENSP00000379269.3"/>
    <property type="gene ID" value="ENSG00000109099.16"/>
</dbReference>
<dbReference type="InterPro" id="IPR004032">
    <property type="entry name" value="PMP22_EMP_MP20"/>
</dbReference>
<dbReference type="IntAct" id="A0A6Q8PF08">
    <property type="interactions" value="160"/>
</dbReference>
<keyword evidence="2" id="KW-0812">Transmembrane</keyword>
<feature type="region of interest" description="Disordered" evidence="5">
    <location>
        <begin position="164"/>
        <end position="198"/>
    </location>
</feature>
<keyword evidence="8" id="KW-1267">Proteomics identification</keyword>
<organism evidence="6 7">
    <name type="scientific">Homo sapiens</name>
    <name type="common">Human</name>
    <dbReference type="NCBI Taxonomy" id="9606"/>
    <lineage>
        <taxon>Eukaryota</taxon>
        <taxon>Metazoa</taxon>
        <taxon>Chordata</taxon>
        <taxon>Craniata</taxon>
        <taxon>Vertebrata</taxon>
        <taxon>Euteleostomi</taxon>
        <taxon>Mammalia</taxon>
        <taxon>Eutheria</taxon>
        <taxon>Euarchontoglires</taxon>
        <taxon>Primates</taxon>
        <taxon>Haplorrhini</taxon>
        <taxon>Catarrhini</taxon>
        <taxon>Hominidae</taxon>
        <taxon>Homo</taxon>
    </lineage>
</organism>
<dbReference type="EMBL" id="AC005703">
    <property type="status" value="NOT_ANNOTATED_CDS"/>
    <property type="molecule type" value="Genomic_DNA"/>
</dbReference>
<reference evidence="6" key="4">
    <citation type="submission" date="2025-05" db="UniProtKB">
        <authorList>
            <consortium name="Ensembl"/>
        </authorList>
    </citation>
    <scope>IDENTIFICATION</scope>
</reference>
<accession>A0A6Q8PF08</accession>
<evidence type="ECO:0000313" key="7">
    <source>
        <dbReference type="Proteomes" id="UP000005640"/>
    </source>
</evidence>
<reference evidence="6" key="1">
    <citation type="journal article" date="2001" name="Nature">
        <title>Initial sequencing and analysis of the human genome.</title>
        <authorList>
            <consortium name="International Human Genome Sequencing Consortium"/>
            <person name="Lander E.S."/>
            <person name="Linton L.M."/>
            <person name="Birren B."/>
            <person name="Nusbaum C."/>
            <person name="Zody M.C."/>
            <person name="Baldwin J."/>
            <person name="Devon K."/>
            <person name="Dewar K."/>
            <person name="Doyle M."/>
            <person name="FitzHugh W."/>
            <person name="Funke R."/>
            <person name="Gage D."/>
            <person name="Harris K."/>
            <person name="Heaford A."/>
            <person name="Howland J."/>
            <person name="Kann L."/>
            <person name="Lehoczky J."/>
            <person name="LeVine R."/>
            <person name="McEwan P."/>
            <person name="McKernan K."/>
            <person name="Meldrim J."/>
            <person name="Mesirov J.P."/>
            <person name="Miranda C."/>
            <person name="Morris W."/>
            <person name="Naylor J."/>
            <person name="Raymond C."/>
            <person name="Rosetti M."/>
            <person name="Santos R."/>
            <person name="Sheridan A."/>
            <person name="Sougnez C."/>
            <person name="Stange-Thomann N."/>
            <person name="Stojanovic N."/>
            <person name="Subramanian A."/>
            <person name="Wyman D."/>
            <person name="Rogers J."/>
            <person name="Sulston J."/>
            <person name="Ainscough R."/>
            <person name="Beck S."/>
            <person name="Bentley D."/>
            <person name="Burton J."/>
            <person name="Clee C."/>
            <person name="Carter N."/>
            <person name="Coulson A."/>
            <person name="Deadman R."/>
            <person name="Deloukas P."/>
            <person name="Dunham A."/>
            <person name="Dunham I."/>
            <person name="Durbin R."/>
            <person name="French L."/>
            <person name="Grafham D."/>
            <person name="Gregory S."/>
            <person name="Hubbard T."/>
            <person name="Humphray S."/>
            <person name="Hunt A."/>
            <person name="Jones M."/>
            <person name="Lloyd C."/>
            <person name="McMurray A."/>
            <person name="Matthews L."/>
            <person name="Mercer S."/>
            <person name="Milne S."/>
            <person name="Mullikin J.C."/>
            <person name="Mungall A."/>
            <person name="Plumb R."/>
            <person name="Ross M."/>
            <person name="Shownkeen R."/>
            <person name="Sims S."/>
            <person name="Waterston R.H."/>
            <person name="Wilson R.K."/>
            <person name="Hillier L.W."/>
            <person name="McPherson J.D."/>
            <person name="Marra M.A."/>
            <person name="Mardis E.R."/>
            <person name="Fulton L.A."/>
            <person name="Chinwalla A.T."/>
            <person name="Pepin K.H."/>
            <person name="Gish W.R."/>
            <person name="Chissoe S.L."/>
            <person name="Wendl M.C."/>
            <person name="Delehaunty K.D."/>
            <person name="Miner T.L."/>
            <person name="Delehaunty A."/>
            <person name="Kramer J.B."/>
            <person name="Cook L.L."/>
            <person name="Fulton R.S."/>
            <person name="Johnson D.L."/>
            <person name="Minx P.J."/>
            <person name="Clifton S.W."/>
            <person name="Hawkins T."/>
            <person name="Branscomb E."/>
            <person name="Predki P."/>
            <person name="Richardson P."/>
            <person name="Wenning S."/>
            <person name="Slezak T."/>
            <person name="Doggett N."/>
            <person name="Cheng J.F."/>
            <person name="Olsen A."/>
            <person name="Lucas S."/>
            <person name="Elkin C."/>
            <person name="Uberbacher E."/>
            <person name="Frazier M."/>
            <person name="Gibbs R.A."/>
            <person name="Muzny D.M."/>
            <person name="Scherer S.E."/>
            <person name="Bouck J.B."/>
            <person name="Sodergren E.J."/>
            <person name="Worley K.C."/>
            <person name="Rives C.M."/>
            <person name="Gorrell J.H."/>
            <person name="Metzker M.L."/>
            <person name="Naylor S.L."/>
            <person name="Kucherlapati R.S."/>
            <person name="Nelson D.L."/>
            <person name="Weinstock G.M."/>
            <person name="Sakaki Y."/>
            <person name="Fujiyama A."/>
            <person name="Hattori M."/>
            <person name="Yada T."/>
            <person name="Toyoda A."/>
            <person name="Itoh T."/>
            <person name="Kawagoe C."/>
            <person name="Watanabe H."/>
            <person name="Totoki Y."/>
            <person name="Taylor T."/>
            <person name="Weissenbach J."/>
            <person name="Heilig R."/>
            <person name="Saurin W."/>
            <person name="Artiguenave F."/>
            <person name="Brottier P."/>
            <person name="Bruls T."/>
            <person name="Pelletier E."/>
            <person name="Robert C."/>
            <person name="Wincker P."/>
            <person name="Smith D.R."/>
            <person name="Doucette-Stamm L."/>
            <person name="Rubenfield M."/>
            <person name="Weinstock K."/>
            <person name="Lee H.M."/>
            <person name="Dubois J."/>
            <person name="Rosenthal A."/>
            <person name="Platzer M."/>
            <person name="Nyakatura G."/>
            <person name="Taudien S."/>
            <person name="Rump A."/>
            <person name="Yang H."/>
            <person name="Yu J."/>
            <person name="Wang J."/>
            <person name="Huang G."/>
            <person name="Gu J."/>
            <person name="Hood L."/>
            <person name="Rowen L."/>
            <person name="Madan A."/>
            <person name="Qin S."/>
            <person name="Davis R.W."/>
            <person name="Federspiel N.A."/>
            <person name="Abola A.P."/>
            <person name="Proctor M.J."/>
            <person name="Myers R.M."/>
            <person name="Schmutz J."/>
            <person name="Dickson M."/>
            <person name="Grimwood J."/>
            <person name="Cox D.R."/>
            <person name="Olson M.V."/>
            <person name="Kaul R."/>
            <person name="Raymond C."/>
            <person name="Shimizu N."/>
            <person name="Kawasaki K."/>
            <person name="Minoshima S."/>
            <person name="Evans G.A."/>
            <person name="Athanasiou M."/>
            <person name="Schultz R."/>
            <person name="Roe B.A."/>
            <person name="Chen F."/>
            <person name="Pan H."/>
            <person name="Ramser J."/>
            <person name="Lehrach H."/>
            <person name="Reinhardt R."/>
            <person name="McCombie W.R."/>
            <person name="de la Bastide M."/>
            <person name="Dedhia N."/>
            <person name="Blocker H."/>
            <person name="Hornischer K."/>
            <person name="Nordsiek G."/>
            <person name="Agarwala R."/>
            <person name="Aravind L."/>
            <person name="Bailey J.A."/>
            <person name="Bateman A."/>
            <person name="Batzoglou S."/>
            <person name="Birney E."/>
            <person name="Bork P."/>
            <person name="Brown D.G."/>
            <person name="Burge C.B."/>
            <person name="Cerutti L."/>
            <person name="Chen H.C."/>
            <person name="Church D."/>
            <person name="Clamp M."/>
            <person name="Copley R.R."/>
            <person name="Doerks T."/>
            <person name="Eddy S.R."/>
            <person name="Eichler E.E."/>
            <person name="Furey T.S."/>
            <person name="Galagan J."/>
            <person name="Gilbert J.G."/>
            <person name="Harmon C."/>
            <person name="Hayashizaki Y."/>
            <person name="Haussler D."/>
            <person name="Hermjakob H."/>
            <person name="Hokamp K."/>
            <person name="Jang W."/>
            <person name="Johnson L.S."/>
            <person name="Jones T.A."/>
            <person name="Kasif S."/>
            <person name="Kaspryzk A."/>
            <person name="Kennedy S."/>
            <person name="Kent W.J."/>
            <person name="Kitts P."/>
            <person name="Koonin E.V."/>
            <person name="Korf I."/>
            <person name="Kulp D."/>
            <person name="Lancet D."/>
            <person name="Lowe T.M."/>
            <person name="McLysaght A."/>
            <person name="Mikkelsen T."/>
            <person name="Moran J.V."/>
            <person name="Mulder N."/>
            <person name="Pollara V.J."/>
            <person name="Ponting C.P."/>
            <person name="Schuler G."/>
            <person name="Schultz J."/>
            <person name="Slater G."/>
            <person name="Smit A.F."/>
            <person name="Stupka E."/>
            <person name="Szustakowski J."/>
            <person name="Thierry-Mieg D."/>
            <person name="Thierry-Mieg J."/>
            <person name="Wagner L."/>
            <person name="Wallis J."/>
            <person name="Wheeler R."/>
            <person name="Williams A."/>
            <person name="Wolf Y.I."/>
            <person name="Wolfe K.H."/>
            <person name="Yang S.P."/>
            <person name="Yeh R.F."/>
            <person name="Collins F."/>
            <person name="Guyer M.S."/>
            <person name="Peterson J."/>
            <person name="Felsenfeld A."/>
            <person name="Wetterstrand K.A."/>
            <person name="Patrinos A."/>
            <person name="Morgan M.J."/>
            <person name="de Jong P."/>
            <person name="Catanese J.J."/>
            <person name="Osoegawa K."/>
            <person name="Shizuya H."/>
            <person name="Choi S."/>
            <person name="Chen Y.J."/>
        </authorList>
    </citation>
    <scope>NUCLEOTIDE SEQUENCE [LARGE SCALE GENOMIC DNA]</scope>
</reference>
<dbReference type="Proteomes" id="UP000005640">
    <property type="component" value="Chromosome 17"/>
</dbReference>
<evidence type="ECO:0000256" key="4">
    <source>
        <dbReference type="ARBA" id="ARBA00023136"/>
    </source>
</evidence>
<evidence type="ECO:0000313" key="6">
    <source>
        <dbReference type="Ensembl" id="ENSP00000501580.1"/>
    </source>
</evidence>
<proteinExistence type="evidence at protein level"/>
<dbReference type="OpenTargets" id="ENSG00000109099"/>
<dbReference type="AlphaFoldDB" id="A0A6Q8PF08"/>
<gene>
    <name evidence="6" type="primary">PMP22</name>
</gene>
<evidence type="ECO:0000256" key="5">
    <source>
        <dbReference type="SAM" id="MobiDB-lite"/>
    </source>
</evidence>
<evidence type="ECO:0007829" key="8">
    <source>
        <dbReference type="PeptideAtlas" id="A0A6Q8PF08"/>
    </source>
</evidence>
<dbReference type="Ensembl" id="ENST00000674947.1">
    <property type="protein sequence ID" value="ENSP00000501580.1"/>
    <property type="gene ID" value="ENSG00000109099.16"/>
</dbReference>
<name>A0A6Q8PF08_HUMAN</name>
<dbReference type="HGNC" id="HGNC:9118">
    <property type="gene designation" value="PMP22"/>
</dbReference>